<feature type="compositionally biased region" description="Polar residues" evidence="1">
    <location>
        <begin position="1"/>
        <end position="19"/>
    </location>
</feature>
<evidence type="ECO:0000313" key="2">
    <source>
        <dbReference type="Ensembl" id="ENSOKIP00005051759.1"/>
    </source>
</evidence>
<dbReference type="AlphaFoldDB" id="A0A8C7H5L7"/>
<dbReference type="Proteomes" id="UP000694557">
    <property type="component" value="Unassembled WGS sequence"/>
</dbReference>
<sequence length="70" mass="7525">MGSLALRTSTSNPTPISRTESNECECPVLRLSDCSEPSTPQREALSKPLGPALWSQHSGLEVDRLIGMAD</sequence>
<evidence type="ECO:0000256" key="1">
    <source>
        <dbReference type="SAM" id="MobiDB-lite"/>
    </source>
</evidence>
<feature type="region of interest" description="Disordered" evidence="1">
    <location>
        <begin position="1"/>
        <end position="53"/>
    </location>
</feature>
<dbReference type="Ensembl" id="ENSOKIT00005054680.1">
    <property type="protein sequence ID" value="ENSOKIP00005051759.1"/>
    <property type="gene ID" value="ENSOKIG00005021889.1"/>
</dbReference>
<accession>A0A8C7H5L7</accession>
<name>A0A8C7H5L7_ONCKI</name>
<reference evidence="2" key="1">
    <citation type="submission" date="2025-08" db="UniProtKB">
        <authorList>
            <consortium name="Ensembl"/>
        </authorList>
    </citation>
    <scope>IDENTIFICATION</scope>
</reference>
<protein>
    <submittedName>
        <fullName evidence="2">Uncharacterized protein</fullName>
    </submittedName>
</protein>
<keyword evidence="3" id="KW-1185">Reference proteome</keyword>
<reference evidence="2" key="2">
    <citation type="submission" date="2025-09" db="UniProtKB">
        <authorList>
            <consortium name="Ensembl"/>
        </authorList>
    </citation>
    <scope>IDENTIFICATION</scope>
</reference>
<proteinExistence type="predicted"/>
<organism evidence="2 3">
    <name type="scientific">Oncorhynchus kisutch</name>
    <name type="common">Coho salmon</name>
    <name type="synonym">Salmo kisutch</name>
    <dbReference type="NCBI Taxonomy" id="8019"/>
    <lineage>
        <taxon>Eukaryota</taxon>
        <taxon>Metazoa</taxon>
        <taxon>Chordata</taxon>
        <taxon>Craniata</taxon>
        <taxon>Vertebrata</taxon>
        <taxon>Euteleostomi</taxon>
        <taxon>Actinopterygii</taxon>
        <taxon>Neopterygii</taxon>
        <taxon>Teleostei</taxon>
        <taxon>Protacanthopterygii</taxon>
        <taxon>Salmoniformes</taxon>
        <taxon>Salmonidae</taxon>
        <taxon>Salmoninae</taxon>
        <taxon>Oncorhynchus</taxon>
    </lineage>
</organism>
<evidence type="ECO:0000313" key="3">
    <source>
        <dbReference type="Proteomes" id="UP000694557"/>
    </source>
</evidence>